<dbReference type="Proteomes" id="UP001216139">
    <property type="component" value="Chromosome"/>
</dbReference>
<accession>A0ABY7T314</accession>
<evidence type="ECO:0000259" key="1">
    <source>
        <dbReference type="Pfam" id="PF14129"/>
    </source>
</evidence>
<reference evidence="2 3" key="1">
    <citation type="submission" date="2023-02" db="EMBL/GenBank/DDBJ databases">
        <title>Genome sequence of Mucilaginibacter jinjuensis strain KACC 16571.</title>
        <authorList>
            <person name="Kim S."/>
            <person name="Heo J."/>
            <person name="Kwon S.-W."/>
        </authorList>
    </citation>
    <scope>NUCLEOTIDE SEQUENCE [LARGE SCALE GENOMIC DNA]</scope>
    <source>
        <strain evidence="2 3">KACC 16571</strain>
    </source>
</reference>
<protein>
    <submittedName>
        <fullName evidence="2">DUF4296 domain-containing protein</fullName>
    </submittedName>
</protein>
<dbReference type="RefSeq" id="WP_273628313.1">
    <property type="nucleotide sequence ID" value="NZ_CP117167.1"/>
</dbReference>
<dbReference type="PROSITE" id="PS51257">
    <property type="entry name" value="PROKAR_LIPOPROTEIN"/>
    <property type="match status" value="1"/>
</dbReference>
<sequence length="150" mass="17050">MRIYNNLFFLGLLFIAACNSKKVPDGIIPQKKMTSLLAEVHIVDGSLYTISQAPDTLYKHGMARYLELFKKYGTDTVQFKKSMQYYTADPDKMEAMYTQILTDMTAKSDSLNKVRVKIDAAKADSMQKANKKALAHKTDSLNKIKKEIKK</sequence>
<keyword evidence="3" id="KW-1185">Reference proteome</keyword>
<name>A0ABY7T314_9SPHI</name>
<dbReference type="EMBL" id="CP117167">
    <property type="protein sequence ID" value="WCT10193.1"/>
    <property type="molecule type" value="Genomic_DNA"/>
</dbReference>
<proteinExistence type="predicted"/>
<gene>
    <name evidence="2" type="ORF">PQO05_15770</name>
</gene>
<evidence type="ECO:0000313" key="3">
    <source>
        <dbReference type="Proteomes" id="UP001216139"/>
    </source>
</evidence>
<feature type="domain" description="DUF4296" evidence="1">
    <location>
        <begin position="24"/>
        <end position="108"/>
    </location>
</feature>
<dbReference type="InterPro" id="IPR025381">
    <property type="entry name" value="DUF4296"/>
</dbReference>
<evidence type="ECO:0000313" key="2">
    <source>
        <dbReference type="EMBL" id="WCT10193.1"/>
    </source>
</evidence>
<dbReference type="Pfam" id="PF14129">
    <property type="entry name" value="DUF4296"/>
    <property type="match status" value="1"/>
</dbReference>
<organism evidence="2 3">
    <name type="scientific">Mucilaginibacter jinjuensis</name>
    <dbReference type="NCBI Taxonomy" id="1176721"/>
    <lineage>
        <taxon>Bacteria</taxon>
        <taxon>Pseudomonadati</taxon>
        <taxon>Bacteroidota</taxon>
        <taxon>Sphingobacteriia</taxon>
        <taxon>Sphingobacteriales</taxon>
        <taxon>Sphingobacteriaceae</taxon>
        <taxon>Mucilaginibacter</taxon>
    </lineage>
</organism>